<reference evidence="1 2" key="1">
    <citation type="submission" date="2021-06" db="EMBL/GenBank/DDBJ databases">
        <title>Whole genome sequence of Paenibacillus sophorae DSM23020 for comparative genomics.</title>
        <authorList>
            <person name="Kim M.-J."/>
            <person name="Lee G."/>
            <person name="Shin J.-H."/>
        </authorList>
    </citation>
    <scope>NUCLEOTIDE SEQUENCE [LARGE SCALE GENOMIC DNA]</scope>
    <source>
        <strain evidence="1 2">DSM 23020</strain>
    </source>
</reference>
<evidence type="ECO:0000313" key="2">
    <source>
        <dbReference type="Proteomes" id="UP000683429"/>
    </source>
</evidence>
<organism evidence="1 2">
    <name type="scientific">Paenibacillus sophorae</name>
    <dbReference type="NCBI Taxonomy" id="1333845"/>
    <lineage>
        <taxon>Bacteria</taxon>
        <taxon>Bacillati</taxon>
        <taxon>Bacillota</taxon>
        <taxon>Bacilli</taxon>
        <taxon>Bacillales</taxon>
        <taxon>Paenibacillaceae</taxon>
        <taxon>Paenibacillus</taxon>
    </lineage>
</organism>
<keyword evidence="2" id="KW-1185">Reference proteome</keyword>
<dbReference type="RefSeq" id="WP_216700405.1">
    <property type="nucleotide sequence ID" value="NZ_CP076607.1"/>
</dbReference>
<name>A0ABX8H9M2_9BACL</name>
<sequence length="259" mass="30069">MNEKKYIEEISNGTITDDILTTTIRCLIKNYVIEGKSKNEIVCLVEEYLSSRLKQKYKSKKWESYITKTVGSVFKQKKSYEKEEKEFQLNEIDCIKVSFSELEKIKLIENISAEKIAFVLLVCGRINQQLSKDNKIGTYCNREFFKDCGLSFSNANRNLINHLKQLGYAQPSSNNQSSFVEILIADIEYGDNEGIVVDDFRDFVLIYEKWIGEKIGKCGCGGLIKLTSGNKRMCNICWKEHRKGKNREKALRYYNKNKH</sequence>
<accession>A0ABX8H9M2</accession>
<evidence type="ECO:0000313" key="1">
    <source>
        <dbReference type="EMBL" id="QWU14421.1"/>
    </source>
</evidence>
<proteinExistence type="predicted"/>
<dbReference type="Proteomes" id="UP000683429">
    <property type="component" value="Chromosome"/>
</dbReference>
<protein>
    <submittedName>
        <fullName evidence="1">Uncharacterized protein</fullName>
    </submittedName>
</protein>
<dbReference type="EMBL" id="CP076607">
    <property type="protein sequence ID" value="QWU14421.1"/>
    <property type="molecule type" value="Genomic_DNA"/>
</dbReference>
<gene>
    <name evidence="1" type="ORF">KP014_21165</name>
</gene>